<reference evidence="2 3" key="1">
    <citation type="submission" date="2018-03" db="EMBL/GenBank/DDBJ databases">
        <title>Genomic Encyclopedia of Archaeal and Bacterial Type Strains, Phase II (KMG-II): from individual species to whole genera.</title>
        <authorList>
            <person name="Goeker M."/>
        </authorList>
    </citation>
    <scope>NUCLEOTIDE SEQUENCE [LARGE SCALE GENOMIC DNA]</scope>
    <source>
        <strain evidence="2 3">DSM 44720</strain>
    </source>
</reference>
<name>A0A2T0SZ58_9PSEU</name>
<dbReference type="Pfam" id="PF13738">
    <property type="entry name" value="Pyr_redox_3"/>
    <property type="match status" value="1"/>
</dbReference>
<dbReference type="PRINTS" id="PR00411">
    <property type="entry name" value="PNDRDTASEI"/>
</dbReference>
<dbReference type="SUPFAM" id="SSF54427">
    <property type="entry name" value="NTF2-like"/>
    <property type="match status" value="1"/>
</dbReference>
<dbReference type="Gene3D" id="3.50.50.60">
    <property type="entry name" value="FAD/NAD(P)-binding domain"/>
    <property type="match status" value="2"/>
</dbReference>
<dbReference type="GO" id="GO:0050660">
    <property type="term" value="F:flavin adenine dinucleotide binding"/>
    <property type="evidence" value="ECO:0007669"/>
    <property type="project" value="TreeGrafter"/>
</dbReference>
<keyword evidence="3" id="KW-1185">Reference proteome</keyword>
<dbReference type="EMBL" id="PVTF01000008">
    <property type="protein sequence ID" value="PRY38684.1"/>
    <property type="molecule type" value="Genomic_DNA"/>
</dbReference>
<accession>A0A2T0SZ58</accession>
<gene>
    <name evidence="2" type="ORF">CLV43_10884</name>
</gene>
<proteinExistence type="predicted"/>
<dbReference type="PANTHER" id="PTHR43539">
    <property type="entry name" value="FLAVIN-BINDING MONOOXYGENASE-LIKE PROTEIN (AFU_ORTHOLOGUE AFUA_4G09220)"/>
    <property type="match status" value="1"/>
</dbReference>
<dbReference type="Gene3D" id="3.10.450.50">
    <property type="match status" value="1"/>
</dbReference>
<dbReference type="Proteomes" id="UP000239494">
    <property type="component" value="Unassembled WGS sequence"/>
</dbReference>
<dbReference type="RefSeq" id="WP_106189965.1">
    <property type="nucleotide sequence ID" value="NZ_PVTF01000008.1"/>
</dbReference>
<protein>
    <submittedName>
        <fullName evidence="2">Putative flavoprotein involved in K+ transport</fullName>
    </submittedName>
</protein>
<dbReference type="AlphaFoldDB" id="A0A2T0SZ58"/>
<dbReference type="OrthoDB" id="9808049at2"/>
<dbReference type="InterPro" id="IPR036188">
    <property type="entry name" value="FAD/NAD-bd_sf"/>
</dbReference>
<dbReference type="PANTHER" id="PTHR43539:SF68">
    <property type="entry name" value="FLAVIN-BINDING MONOOXYGENASE-LIKE PROTEIN (AFU_ORTHOLOGUE AFUA_4G09220)"/>
    <property type="match status" value="1"/>
</dbReference>
<keyword evidence="1" id="KW-0560">Oxidoreductase</keyword>
<dbReference type="SUPFAM" id="SSF51905">
    <property type="entry name" value="FAD/NAD(P)-binding domain"/>
    <property type="match status" value="1"/>
</dbReference>
<evidence type="ECO:0000313" key="2">
    <source>
        <dbReference type="EMBL" id="PRY38684.1"/>
    </source>
</evidence>
<dbReference type="InterPro" id="IPR050982">
    <property type="entry name" value="Auxin_biosynth/cation_transpt"/>
</dbReference>
<dbReference type="PRINTS" id="PR00368">
    <property type="entry name" value="FADPNR"/>
</dbReference>
<evidence type="ECO:0000313" key="3">
    <source>
        <dbReference type="Proteomes" id="UP000239494"/>
    </source>
</evidence>
<organism evidence="2 3">
    <name type="scientific">Umezawaea tangerina</name>
    <dbReference type="NCBI Taxonomy" id="84725"/>
    <lineage>
        <taxon>Bacteria</taxon>
        <taxon>Bacillati</taxon>
        <taxon>Actinomycetota</taxon>
        <taxon>Actinomycetes</taxon>
        <taxon>Pseudonocardiales</taxon>
        <taxon>Pseudonocardiaceae</taxon>
        <taxon>Umezawaea</taxon>
    </lineage>
</organism>
<dbReference type="InterPro" id="IPR032710">
    <property type="entry name" value="NTF2-like_dom_sf"/>
</dbReference>
<evidence type="ECO:0000256" key="1">
    <source>
        <dbReference type="ARBA" id="ARBA00023002"/>
    </source>
</evidence>
<comment type="caution">
    <text evidence="2">The sequence shown here is derived from an EMBL/GenBank/DDBJ whole genome shotgun (WGS) entry which is preliminary data.</text>
</comment>
<sequence>MTIPEDTQGAERRRVAEAWLAGLGSALEARDYAAAASLFTPDCYWRDLLALTWDIRTFRGPGEVEAALGAAHEPSGFTDPVLEDGDPVEGVIGDRTGVVEAFFGFRTAMGRGRGFVRLVRDEAGAVRAFTFLTTLQELEGYPEKTGVHRRRDSRRSTDEGRENWLDRRLATAEFADRDPEVLVIGAGQAGFTLAARLGQLDVPTLVVDRMERIGDNWRGRYHSLTLHNEICVNHMPYLPFPDTWPIYIPKDMLADWFESYAKALELNVWTGTEFLDGRFDEADRRWTVRLRRADGSIRTLRPGHLAMATGVSGIPNVTSFEGMDDFQGQVVHSSGRTEDLDVQGRTALVVGAGNSAHDIAQDLYLRGADVTMLQRSSTTVVSLEPSAARVFTLYSQAEGVRPLEDTDLRSASVPNALLHELHGPLSKVMAEDDKELLDGLRAVGFALDNGEDDTGFYLKLIRYFGGYYINVGASDLIIEGKIKLKQGKGVDHFTADGVVLADGDEVKADLVVLATGFKPMQEGVRAMLGDEVADRVGPIWGPGADWEQRGMWSRTGQDNLFVLGGSFAMCRIYSRFVALQIKAAVEGIAPPRWNPDTTAEARSAR</sequence>
<dbReference type="GO" id="GO:0004497">
    <property type="term" value="F:monooxygenase activity"/>
    <property type="evidence" value="ECO:0007669"/>
    <property type="project" value="TreeGrafter"/>
</dbReference>